<name>A0A1Y2M4L2_EPING</name>
<evidence type="ECO:0000256" key="4">
    <source>
        <dbReference type="ARBA" id="ARBA00022827"/>
    </source>
</evidence>
<feature type="domain" description="FAD dependent oxidoreductase" evidence="7">
    <location>
        <begin position="10"/>
        <end position="390"/>
    </location>
</feature>
<dbReference type="GO" id="GO:0008115">
    <property type="term" value="F:sarcosine oxidase activity"/>
    <property type="evidence" value="ECO:0007669"/>
    <property type="project" value="TreeGrafter"/>
</dbReference>
<keyword evidence="4" id="KW-0274">FAD</keyword>
<evidence type="ECO:0000259" key="7">
    <source>
        <dbReference type="Pfam" id="PF01266"/>
    </source>
</evidence>
<dbReference type="InParanoid" id="A0A1Y2M4L2"/>
<dbReference type="InterPro" id="IPR006076">
    <property type="entry name" value="FAD-dep_OxRdtase"/>
</dbReference>
<keyword evidence="3" id="KW-0285">Flavoprotein</keyword>
<dbReference type="AlphaFoldDB" id="A0A1Y2M4L2"/>
<dbReference type="Pfam" id="PF01266">
    <property type="entry name" value="DAO"/>
    <property type="match status" value="1"/>
</dbReference>
<dbReference type="Gene3D" id="3.30.9.10">
    <property type="entry name" value="D-Amino Acid Oxidase, subunit A, domain 2"/>
    <property type="match status" value="2"/>
</dbReference>
<dbReference type="Proteomes" id="UP000193240">
    <property type="component" value="Unassembled WGS sequence"/>
</dbReference>
<dbReference type="InterPro" id="IPR045170">
    <property type="entry name" value="MTOX"/>
</dbReference>
<evidence type="ECO:0000256" key="2">
    <source>
        <dbReference type="ARBA" id="ARBA00010989"/>
    </source>
</evidence>
<keyword evidence="9" id="KW-1185">Reference proteome</keyword>
<proteinExistence type="inferred from homology"/>
<comment type="similarity">
    <text evidence="2">Belongs to the MSOX/MTOX family.</text>
</comment>
<evidence type="ECO:0000313" key="9">
    <source>
        <dbReference type="Proteomes" id="UP000193240"/>
    </source>
</evidence>
<evidence type="ECO:0000256" key="6">
    <source>
        <dbReference type="SAM" id="MobiDB-lite"/>
    </source>
</evidence>
<evidence type="ECO:0000256" key="5">
    <source>
        <dbReference type="ARBA" id="ARBA00023002"/>
    </source>
</evidence>
<dbReference type="Gene3D" id="3.50.50.60">
    <property type="entry name" value="FAD/NAD(P)-binding domain"/>
    <property type="match status" value="1"/>
</dbReference>
<dbReference type="PANTHER" id="PTHR10961:SF26">
    <property type="entry name" value="L-SACCHAROPINE OXIDASE"/>
    <property type="match status" value="1"/>
</dbReference>
<dbReference type="SUPFAM" id="SSF51905">
    <property type="entry name" value="FAD/NAD(P)-binding domain"/>
    <property type="match status" value="1"/>
</dbReference>
<evidence type="ECO:0000256" key="1">
    <source>
        <dbReference type="ARBA" id="ARBA00001974"/>
    </source>
</evidence>
<dbReference type="PANTHER" id="PTHR10961">
    <property type="entry name" value="PEROXISOMAL SARCOSINE OXIDASE"/>
    <property type="match status" value="1"/>
</dbReference>
<comment type="cofactor">
    <cofactor evidence="1">
        <name>FAD</name>
        <dbReference type="ChEBI" id="CHEBI:57692"/>
    </cofactor>
</comment>
<dbReference type="EMBL" id="KZ107841">
    <property type="protein sequence ID" value="OSS50749.1"/>
    <property type="molecule type" value="Genomic_DNA"/>
</dbReference>
<dbReference type="GO" id="GO:0050660">
    <property type="term" value="F:flavin adenine dinucleotide binding"/>
    <property type="evidence" value="ECO:0007669"/>
    <property type="project" value="InterPro"/>
</dbReference>
<feature type="compositionally biased region" description="Basic and acidic residues" evidence="6">
    <location>
        <begin position="413"/>
        <end position="440"/>
    </location>
</feature>
<dbReference type="OMA" id="NKIMGIR"/>
<feature type="region of interest" description="Disordered" evidence="6">
    <location>
        <begin position="411"/>
        <end position="440"/>
    </location>
</feature>
<keyword evidence="5" id="KW-0560">Oxidoreductase</keyword>
<sequence length="440" mass="48247">MATSRSDATVIVVGGGGTIGSSTALHLVRSGYTPSNITVLDTYAIPSAQSAGNDLNKIMGVRLRNPVDLQLSLEARQMWREDDLFKSFFHKTGRLDCAHGEKGIAGLQQAYQALLDANAGLEATNHWLDSEDAILDKAPLLDRSQIKGWKAVFSEDGGWLAAAKAINAIGEFLLKAGVKFGFGGAGFFKQPLLAEGTCIGVETVDGTKYYADKIVLAAGAWSSVLVDLQDQCVSKAWVYAHMQLTPEEAAEYKDCPVVYHGDYGFFFEPNEHGVVKVCDEFPGFTRFKQHKPFGADKPKRISVPRSHAKHPTDTYPNASEVSIRKAIATFLPKFKKKELFNRSLCWCTDTADAALLICEHPQWKNFILATGDSGHSFKLLPNIGKHVVELLEGTLANDLAQAWRWRPGTGDALKSRREGHAKDLADMPGWEHDETARAKL</sequence>
<organism evidence="8 9">
    <name type="scientific">Epicoccum nigrum</name>
    <name type="common">Soil fungus</name>
    <name type="synonym">Epicoccum purpurascens</name>
    <dbReference type="NCBI Taxonomy" id="105696"/>
    <lineage>
        <taxon>Eukaryota</taxon>
        <taxon>Fungi</taxon>
        <taxon>Dikarya</taxon>
        <taxon>Ascomycota</taxon>
        <taxon>Pezizomycotina</taxon>
        <taxon>Dothideomycetes</taxon>
        <taxon>Pleosporomycetidae</taxon>
        <taxon>Pleosporales</taxon>
        <taxon>Pleosporineae</taxon>
        <taxon>Didymellaceae</taxon>
        <taxon>Epicoccum</taxon>
    </lineage>
</organism>
<dbReference type="GO" id="GO:0051698">
    <property type="term" value="F:saccharopine oxidase activity"/>
    <property type="evidence" value="ECO:0007669"/>
    <property type="project" value="TreeGrafter"/>
</dbReference>
<protein>
    <recommendedName>
        <fullName evidence="7">FAD dependent oxidoreductase domain-containing protein</fullName>
    </recommendedName>
</protein>
<evidence type="ECO:0000313" key="8">
    <source>
        <dbReference type="EMBL" id="OSS50749.1"/>
    </source>
</evidence>
<gene>
    <name evidence="8" type="ORF">B5807_04532</name>
</gene>
<dbReference type="STRING" id="105696.A0A1Y2M4L2"/>
<reference evidence="8 9" key="1">
    <citation type="journal article" date="2017" name="Genome Announc.">
        <title>Genome sequence of the saprophytic ascomycete Epicoccum nigrum ICMP 19927 strain isolated from New Zealand.</title>
        <authorList>
            <person name="Fokin M."/>
            <person name="Fleetwood D."/>
            <person name="Weir B.S."/>
            <person name="Villas-Boas S.G."/>
        </authorList>
    </citation>
    <scope>NUCLEOTIDE SEQUENCE [LARGE SCALE GENOMIC DNA]</scope>
    <source>
        <strain evidence="8 9">ICMP 19927</strain>
    </source>
</reference>
<evidence type="ECO:0000256" key="3">
    <source>
        <dbReference type="ARBA" id="ARBA00022630"/>
    </source>
</evidence>
<accession>A0A1Y2M4L2</accession>
<dbReference type="InterPro" id="IPR036188">
    <property type="entry name" value="FAD/NAD-bd_sf"/>
</dbReference>